<evidence type="ECO:0000313" key="6">
    <source>
        <dbReference type="Proteomes" id="UP001241092"/>
    </source>
</evidence>
<dbReference type="InterPro" id="IPR055583">
    <property type="entry name" value="DUF7159"/>
</dbReference>
<dbReference type="Proteomes" id="UP001241092">
    <property type="component" value="Chromosome"/>
</dbReference>
<dbReference type="EMBL" id="AP027452">
    <property type="protein sequence ID" value="BDY29799.1"/>
    <property type="molecule type" value="Genomic_DNA"/>
</dbReference>
<evidence type="ECO:0000259" key="3">
    <source>
        <dbReference type="Pfam" id="PF23715"/>
    </source>
</evidence>
<keyword evidence="2" id="KW-1133">Transmembrane helix</keyword>
<feature type="compositionally biased region" description="Pro residues" evidence="1">
    <location>
        <begin position="311"/>
        <end position="322"/>
    </location>
</feature>
<name>A0AAI8XLN9_MYCME</name>
<dbReference type="Pfam" id="PF23715">
    <property type="entry name" value="DUF7157"/>
    <property type="match status" value="1"/>
</dbReference>
<protein>
    <submittedName>
        <fullName evidence="5">Uncharacterized protein</fullName>
    </submittedName>
</protein>
<feature type="region of interest" description="Disordered" evidence="1">
    <location>
        <begin position="254"/>
        <end position="276"/>
    </location>
</feature>
<evidence type="ECO:0000256" key="1">
    <source>
        <dbReference type="SAM" id="MobiDB-lite"/>
    </source>
</evidence>
<keyword evidence="2" id="KW-0472">Membrane</keyword>
<reference evidence="5" key="1">
    <citation type="submission" date="2023-03" db="EMBL/GenBank/DDBJ databases">
        <title>Draft genome sequence of a Mycolicibacterium mageritense strain H4_3_1 isolated from a hybrid biological-inorganic system reactor.</title>
        <authorList>
            <person name="Feng X."/>
            <person name="Kazama D."/>
            <person name="Sato K."/>
            <person name="Kobayashi H."/>
        </authorList>
    </citation>
    <scope>NUCLEOTIDE SEQUENCE</scope>
    <source>
        <strain evidence="5">H4_3_1</strain>
    </source>
</reference>
<proteinExistence type="predicted"/>
<feature type="transmembrane region" description="Helical" evidence="2">
    <location>
        <begin position="225"/>
        <end position="247"/>
    </location>
</feature>
<feature type="compositionally biased region" description="Polar residues" evidence="1">
    <location>
        <begin position="254"/>
        <end position="263"/>
    </location>
</feature>
<dbReference type="AlphaFoldDB" id="A0AAI8XLN9"/>
<feature type="compositionally biased region" description="Pro residues" evidence="1">
    <location>
        <begin position="330"/>
        <end position="349"/>
    </location>
</feature>
<accession>A0AAI8XLN9</accession>
<feature type="region of interest" description="Disordered" evidence="1">
    <location>
        <begin position="311"/>
        <end position="349"/>
    </location>
</feature>
<dbReference type="Pfam" id="PF23717">
    <property type="entry name" value="DUF7159"/>
    <property type="match status" value="1"/>
</dbReference>
<organism evidence="5 6">
    <name type="scientific">Mycolicibacterium mageritense</name>
    <name type="common">Mycobacterium mageritense</name>
    <dbReference type="NCBI Taxonomy" id="53462"/>
    <lineage>
        <taxon>Bacteria</taxon>
        <taxon>Bacillati</taxon>
        <taxon>Actinomycetota</taxon>
        <taxon>Actinomycetes</taxon>
        <taxon>Mycobacteriales</taxon>
        <taxon>Mycobacteriaceae</taxon>
        <taxon>Mycolicibacterium</taxon>
    </lineage>
</organism>
<sequence>MDLVLGLSMTSRDIRWVLVEGTTGEGAPVDCGALEIPDVAAFDAESFLEELLGDGVVHSVGLTCAQGAEALLAKIRDAFGVVGGGARLVEVSDVDATKVLASGIRDITGNNFVVVIVAEPEAAIVAAVDAQRVTVERIDRPGFGPRINAVSAAVDSVRPRPDSIFVLGSGDAETLASILRDETARPVITADEAEFALTRGAALVSARTGTGAASSANPRFSQVRVLSSVLAAAVVVFVVSVSLALGLRLTPNSIEQPRNTSAESHAESKPAPKSAPIAEAAAHPPVLAPPAVPPPAPEAVPVPEVAPVPEPEVAPMPEPAPEVAPAEPAYVPPAPEPVAPAPEYVPPVPDPVYVPPAPPAYVPPVAPPQPRLRDRIIEKIPLLNRFH</sequence>
<feature type="domain" description="DUF7157" evidence="3">
    <location>
        <begin position="314"/>
        <end position="387"/>
    </location>
</feature>
<dbReference type="InterPro" id="IPR055581">
    <property type="entry name" value="DUF7157"/>
</dbReference>
<evidence type="ECO:0000259" key="4">
    <source>
        <dbReference type="Pfam" id="PF23717"/>
    </source>
</evidence>
<feature type="domain" description="DUF7159" evidence="4">
    <location>
        <begin position="2"/>
        <end position="210"/>
    </location>
</feature>
<gene>
    <name evidence="5" type="ORF">hbim_03739</name>
</gene>
<evidence type="ECO:0000256" key="2">
    <source>
        <dbReference type="SAM" id="Phobius"/>
    </source>
</evidence>
<keyword evidence="2" id="KW-0812">Transmembrane</keyword>
<evidence type="ECO:0000313" key="5">
    <source>
        <dbReference type="EMBL" id="BDY29799.1"/>
    </source>
</evidence>